<organism evidence="1 2">
    <name type="scientific">Reticulibacter mediterranei</name>
    <dbReference type="NCBI Taxonomy" id="2778369"/>
    <lineage>
        <taxon>Bacteria</taxon>
        <taxon>Bacillati</taxon>
        <taxon>Chloroflexota</taxon>
        <taxon>Ktedonobacteria</taxon>
        <taxon>Ktedonobacterales</taxon>
        <taxon>Reticulibacteraceae</taxon>
        <taxon>Reticulibacter</taxon>
    </lineage>
</organism>
<evidence type="ECO:0000313" key="2">
    <source>
        <dbReference type="Proteomes" id="UP000597444"/>
    </source>
</evidence>
<sequence length="223" mass="25693">MMIDWHQQFVVLKNGTKLLTTVYNVDSDSMLSYQKGFILQDSVRIAVSREGQEGKLHIWQEDNGATQHEQNALTMSDLFLTSTSASSAWRYRATLRGTGFDAYSRYSEEDAVKNVCERMIPALDGSYVPLVLTFRGWIALVWRDPNHQWGFTSFALGSDGVHYLEADVSGCTSRTDALRQARLSLARQTWDGEEESCPLLIEPKDQQWFTQWVRERKQEREQR</sequence>
<protein>
    <submittedName>
        <fullName evidence="1">Uncharacterized protein</fullName>
    </submittedName>
</protein>
<comment type="caution">
    <text evidence="1">The sequence shown here is derived from an EMBL/GenBank/DDBJ whole genome shotgun (WGS) entry which is preliminary data.</text>
</comment>
<evidence type="ECO:0000313" key="1">
    <source>
        <dbReference type="EMBL" id="GHP00730.1"/>
    </source>
</evidence>
<accession>A0A8J3IZB0</accession>
<dbReference type="AlphaFoldDB" id="A0A8J3IZB0"/>
<proteinExistence type="predicted"/>
<keyword evidence="2" id="KW-1185">Reference proteome</keyword>
<dbReference type="EMBL" id="BNJK01000003">
    <property type="protein sequence ID" value="GHP00730.1"/>
    <property type="molecule type" value="Genomic_DNA"/>
</dbReference>
<name>A0A8J3IZB0_9CHLR</name>
<dbReference type="Proteomes" id="UP000597444">
    <property type="component" value="Unassembled WGS sequence"/>
</dbReference>
<gene>
    <name evidence="1" type="ORF">KSF_107770</name>
</gene>
<reference evidence="1" key="1">
    <citation type="submission" date="2020-10" db="EMBL/GenBank/DDBJ databases">
        <title>Taxonomic study of unclassified bacteria belonging to the class Ktedonobacteria.</title>
        <authorList>
            <person name="Yabe S."/>
            <person name="Wang C.M."/>
            <person name="Zheng Y."/>
            <person name="Sakai Y."/>
            <person name="Cavaletti L."/>
            <person name="Monciardini P."/>
            <person name="Donadio S."/>
        </authorList>
    </citation>
    <scope>NUCLEOTIDE SEQUENCE</scope>
    <source>
        <strain evidence="1">ID150040</strain>
    </source>
</reference>
<dbReference type="RefSeq" id="WP_220211318.1">
    <property type="nucleotide sequence ID" value="NZ_BNJK01000003.1"/>
</dbReference>